<dbReference type="InterPro" id="IPR046349">
    <property type="entry name" value="C1-like_sf"/>
</dbReference>
<reference evidence="7" key="2">
    <citation type="submission" date="2023-05" db="EMBL/GenBank/DDBJ databases">
        <authorList>
            <person name="Schelkunov M.I."/>
        </authorList>
    </citation>
    <scope>NUCLEOTIDE SEQUENCE</scope>
    <source>
        <strain evidence="7">Hsosn_3</strain>
        <tissue evidence="7">Leaf</tissue>
    </source>
</reference>
<gene>
    <name evidence="7" type="ORF">POM88_014885</name>
</gene>
<dbReference type="EMBL" id="JAUIZM010000004">
    <property type="protein sequence ID" value="KAK1386707.1"/>
    <property type="molecule type" value="Genomic_DNA"/>
</dbReference>
<dbReference type="PANTHER" id="PTHR46288:SF68">
    <property type="entry name" value="DC1 DOMAIN-CONTAINING PROTEIN"/>
    <property type="match status" value="1"/>
</dbReference>
<organism evidence="7 8">
    <name type="scientific">Heracleum sosnowskyi</name>
    <dbReference type="NCBI Taxonomy" id="360622"/>
    <lineage>
        <taxon>Eukaryota</taxon>
        <taxon>Viridiplantae</taxon>
        <taxon>Streptophyta</taxon>
        <taxon>Embryophyta</taxon>
        <taxon>Tracheophyta</taxon>
        <taxon>Spermatophyta</taxon>
        <taxon>Magnoliopsida</taxon>
        <taxon>eudicotyledons</taxon>
        <taxon>Gunneridae</taxon>
        <taxon>Pentapetalae</taxon>
        <taxon>asterids</taxon>
        <taxon>campanulids</taxon>
        <taxon>Apiales</taxon>
        <taxon>Apiaceae</taxon>
        <taxon>Apioideae</taxon>
        <taxon>apioid superclade</taxon>
        <taxon>Tordylieae</taxon>
        <taxon>Tordyliinae</taxon>
        <taxon>Heracleum</taxon>
    </lineage>
</organism>
<dbReference type="PROSITE" id="PS01359">
    <property type="entry name" value="ZF_PHD_1"/>
    <property type="match status" value="1"/>
</dbReference>
<evidence type="ECO:0000313" key="8">
    <source>
        <dbReference type="Proteomes" id="UP001237642"/>
    </source>
</evidence>
<keyword evidence="3" id="KW-0863">Zinc-finger</keyword>
<evidence type="ECO:0000256" key="3">
    <source>
        <dbReference type="ARBA" id="ARBA00022771"/>
    </source>
</evidence>
<keyword evidence="2" id="KW-0677">Repeat</keyword>
<dbReference type="AlphaFoldDB" id="A0AAD8IJ26"/>
<dbReference type="GO" id="GO:0008270">
    <property type="term" value="F:zinc ion binding"/>
    <property type="evidence" value="ECO:0007669"/>
    <property type="project" value="UniProtKB-KW"/>
</dbReference>
<dbReference type="InterPro" id="IPR019786">
    <property type="entry name" value="Zinc_finger_PHD-type_CS"/>
</dbReference>
<name>A0AAD8IJ26_9APIA</name>
<dbReference type="Pfam" id="PF03107">
    <property type="entry name" value="C1_2"/>
    <property type="match status" value="1"/>
</dbReference>
<keyword evidence="1" id="KW-0479">Metal-binding</keyword>
<evidence type="ECO:0000256" key="4">
    <source>
        <dbReference type="ARBA" id="ARBA00022833"/>
    </source>
</evidence>
<sequence length="236" mass="26307">MVYKHFSHPHNMKIYEVKEGQTIRCSGCQRLCHNSPVVGCWHCNFFLHALCFTAEHYIEKHPSHSQHPLTLIPRPTYCSGSFICNKSGEIGTSFSYCCTLCEIDFHLHCTFLPVTVSHNSHQHDLILYKGSEGEAPDDFCKICNKSLSARHSCYYCNDCRFGAHIYCVINEVELEDGSSDSGTTSSNTEGVAAGDRMLGGASQSDTELLILKCCMISVQKKDSKITPAQRNNSKPA</sequence>
<feature type="domain" description="DC1" evidence="6">
    <location>
        <begin position="119"/>
        <end position="168"/>
    </location>
</feature>
<evidence type="ECO:0000256" key="1">
    <source>
        <dbReference type="ARBA" id="ARBA00022723"/>
    </source>
</evidence>
<evidence type="ECO:0000313" key="7">
    <source>
        <dbReference type="EMBL" id="KAK1386707.1"/>
    </source>
</evidence>
<dbReference type="InterPro" id="IPR004146">
    <property type="entry name" value="DC1"/>
</dbReference>
<comment type="caution">
    <text evidence="7">The sequence shown here is derived from an EMBL/GenBank/DDBJ whole genome shotgun (WGS) entry which is preliminary data.</text>
</comment>
<evidence type="ECO:0000259" key="6">
    <source>
        <dbReference type="Pfam" id="PF03107"/>
    </source>
</evidence>
<dbReference type="Proteomes" id="UP001237642">
    <property type="component" value="Unassembled WGS sequence"/>
</dbReference>
<protein>
    <submittedName>
        <fullName evidence="7">Nucleoredoxin 1-1 like</fullName>
    </submittedName>
</protein>
<feature type="region of interest" description="Disordered" evidence="5">
    <location>
        <begin position="176"/>
        <end position="196"/>
    </location>
</feature>
<keyword evidence="4" id="KW-0862">Zinc</keyword>
<proteinExistence type="predicted"/>
<reference evidence="7" key="1">
    <citation type="submission" date="2023-02" db="EMBL/GenBank/DDBJ databases">
        <title>Genome of toxic invasive species Heracleum sosnowskyi carries increased number of genes despite the absence of recent whole-genome duplications.</title>
        <authorList>
            <person name="Schelkunov M."/>
            <person name="Shtratnikova V."/>
            <person name="Makarenko M."/>
            <person name="Klepikova A."/>
            <person name="Omelchenko D."/>
            <person name="Novikova G."/>
            <person name="Obukhova E."/>
            <person name="Bogdanov V."/>
            <person name="Penin A."/>
            <person name="Logacheva M."/>
        </authorList>
    </citation>
    <scope>NUCLEOTIDE SEQUENCE</scope>
    <source>
        <strain evidence="7">Hsosn_3</strain>
        <tissue evidence="7">Leaf</tissue>
    </source>
</reference>
<accession>A0AAD8IJ26</accession>
<dbReference type="PANTHER" id="PTHR46288">
    <property type="entry name" value="PHORBOL-ESTER/DAG-TYPE DOMAIN-CONTAINING PROTEIN"/>
    <property type="match status" value="1"/>
</dbReference>
<evidence type="ECO:0000256" key="5">
    <source>
        <dbReference type="SAM" id="MobiDB-lite"/>
    </source>
</evidence>
<evidence type="ECO:0000256" key="2">
    <source>
        <dbReference type="ARBA" id="ARBA00022737"/>
    </source>
</evidence>
<keyword evidence="8" id="KW-1185">Reference proteome</keyword>
<dbReference type="SUPFAM" id="SSF57889">
    <property type="entry name" value="Cysteine-rich domain"/>
    <property type="match status" value="2"/>
</dbReference>